<dbReference type="CDD" id="cd16454">
    <property type="entry name" value="RING-H2_PA-TM-RING"/>
    <property type="match status" value="1"/>
</dbReference>
<evidence type="ECO:0000259" key="6">
    <source>
        <dbReference type="PROSITE" id="PS50089"/>
    </source>
</evidence>
<dbReference type="SUPFAM" id="SSF57850">
    <property type="entry name" value="RING/U-box"/>
    <property type="match status" value="1"/>
</dbReference>
<name>A0AAD9UQK5_9APIC</name>
<dbReference type="PROSITE" id="PS50089">
    <property type="entry name" value="ZF_RING_2"/>
    <property type="match status" value="1"/>
</dbReference>
<keyword evidence="3" id="KW-0862">Zinc</keyword>
<feature type="region of interest" description="Disordered" evidence="5">
    <location>
        <begin position="266"/>
        <end position="298"/>
    </location>
</feature>
<protein>
    <submittedName>
        <fullName evidence="7">Bifunctional Zinc finger</fullName>
    </submittedName>
</protein>
<evidence type="ECO:0000256" key="1">
    <source>
        <dbReference type="ARBA" id="ARBA00022723"/>
    </source>
</evidence>
<evidence type="ECO:0000256" key="5">
    <source>
        <dbReference type="SAM" id="MobiDB-lite"/>
    </source>
</evidence>
<evidence type="ECO:0000313" key="8">
    <source>
        <dbReference type="Proteomes" id="UP001214638"/>
    </source>
</evidence>
<accession>A0AAD9UQK5</accession>
<keyword evidence="8" id="KW-1185">Reference proteome</keyword>
<feature type="domain" description="RING-type" evidence="6">
    <location>
        <begin position="197"/>
        <end position="243"/>
    </location>
</feature>
<keyword evidence="1" id="KW-0479">Metal-binding</keyword>
<reference evidence="7" key="1">
    <citation type="journal article" date="2023" name="Nat. Microbiol.">
        <title>Babesia duncani multi-omics identifies virulence factors and drug targets.</title>
        <authorList>
            <person name="Singh P."/>
            <person name="Lonardi S."/>
            <person name="Liang Q."/>
            <person name="Vydyam P."/>
            <person name="Khabirova E."/>
            <person name="Fang T."/>
            <person name="Gihaz S."/>
            <person name="Thekkiniath J."/>
            <person name="Munshi M."/>
            <person name="Abel S."/>
            <person name="Ciampossin L."/>
            <person name="Batugedara G."/>
            <person name="Gupta M."/>
            <person name="Lu X.M."/>
            <person name="Lenz T."/>
            <person name="Chakravarty S."/>
            <person name="Cornillot E."/>
            <person name="Hu Y."/>
            <person name="Ma W."/>
            <person name="Gonzalez L.M."/>
            <person name="Sanchez S."/>
            <person name="Estrada K."/>
            <person name="Sanchez-Flores A."/>
            <person name="Montero E."/>
            <person name="Harb O.S."/>
            <person name="Le Roch K.G."/>
            <person name="Mamoun C.B."/>
        </authorList>
    </citation>
    <scope>NUCLEOTIDE SEQUENCE</scope>
    <source>
        <strain evidence="7">WA1</strain>
    </source>
</reference>
<dbReference type="Gene3D" id="3.30.40.10">
    <property type="entry name" value="Zinc/RING finger domain, C3HC4 (zinc finger)"/>
    <property type="match status" value="1"/>
</dbReference>
<dbReference type="InterPro" id="IPR013083">
    <property type="entry name" value="Znf_RING/FYVE/PHD"/>
</dbReference>
<evidence type="ECO:0000256" key="2">
    <source>
        <dbReference type="ARBA" id="ARBA00022771"/>
    </source>
</evidence>
<keyword evidence="2 4" id="KW-0863">Zinc-finger</keyword>
<dbReference type="Pfam" id="PF13639">
    <property type="entry name" value="zf-RING_2"/>
    <property type="match status" value="1"/>
</dbReference>
<dbReference type="GO" id="GO:0061630">
    <property type="term" value="F:ubiquitin protein ligase activity"/>
    <property type="evidence" value="ECO:0007669"/>
    <property type="project" value="TreeGrafter"/>
</dbReference>
<evidence type="ECO:0000256" key="3">
    <source>
        <dbReference type="ARBA" id="ARBA00022833"/>
    </source>
</evidence>
<dbReference type="PANTHER" id="PTHR15710">
    <property type="entry name" value="E3 UBIQUITIN-PROTEIN LIGASE PRAJA"/>
    <property type="match status" value="1"/>
</dbReference>
<dbReference type="GO" id="GO:0016567">
    <property type="term" value="P:protein ubiquitination"/>
    <property type="evidence" value="ECO:0007669"/>
    <property type="project" value="TreeGrafter"/>
</dbReference>
<gene>
    <name evidence="7" type="ORF">BdWA1_001151</name>
</gene>
<dbReference type="GeneID" id="94335449"/>
<dbReference type="RefSeq" id="XP_067804988.1">
    <property type="nucleotide sequence ID" value="XM_067946197.1"/>
</dbReference>
<dbReference type="AlphaFoldDB" id="A0AAD9UQK5"/>
<sequence length="298" mass="34140">MFESADFGFGFQNEYFCHVCNQHRSTSQVILSPSGDIECQVCRNQGFVEKVAPRPEETSYVSYGTAAQNTFPPDPFIAAFGMPIEHMFNVVRGNMLRYGGMAGFNPLDMQVNTMFPFTARAMYRNRPDSQRFPFNVYQMATSLFQNPNDNLAMNQIIQFLMENDPNRYGSPPVAKGILDTLEKETLTEEMAKELGSCAICTDDYNKDEQILWLNKDKTMCGHAFHVDCIIPWLKQHNSCPVCRFELPTDDPNYNAQREDLRRRIREQVHRNQEQNPTDASATDNPNAPDNDENTCRVQ</sequence>
<dbReference type="GO" id="GO:0005737">
    <property type="term" value="C:cytoplasm"/>
    <property type="evidence" value="ECO:0007669"/>
    <property type="project" value="TreeGrafter"/>
</dbReference>
<organism evidence="7 8">
    <name type="scientific">Babesia duncani</name>
    <dbReference type="NCBI Taxonomy" id="323732"/>
    <lineage>
        <taxon>Eukaryota</taxon>
        <taxon>Sar</taxon>
        <taxon>Alveolata</taxon>
        <taxon>Apicomplexa</taxon>
        <taxon>Aconoidasida</taxon>
        <taxon>Piroplasmida</taxon>
        <taxon>Babesiidae</taxon>
        <taxon>Babesia</taxon>
    </lineage>
</organism>
<dbReference type="Proteomes" id="UP001214638">
    <property type="component" value="Unassembled WGS sequence"/>
</dbReference>
<dbReference type="KEGG" id="bdw:94335449"/>
<dbReference type="SMART" id="SM00184">
    <property type="entry name" value="RING"/>
    <property type="match status" value="1"/>
</dbReference>
<proteinExistence type="predicted"/>
<comment type="caution">
    <text evidence="7">The sequence shown here is derived from an EMBL/GenBank/DDBJ whole genome shotgun (WGS) entry which is preliminary data.</text>
</comment>
<dbReference type="EMBL" id="JALLKP010000001">
    <property type="protein sequence ID" value="KAK2198146.1"/>
    <property type="molecule type" value="Genomic_DNA"/>
</dbReference>
<evidence type="ECO:0000313" key="7">
    <source>
        <dbReference type="EMBL" id="KAK2198146.1"/>
    </source>
</evidence>
<dbReference type="InterPro" id="IPR001841">
    <property type="entry name" value="Znf_RING"/>
</dbReference>
<dbReference type="PANTHER" id="PTHR15710:SF243">
    <property type="entry name" value="E3 UBIQUITIN-PROTEIN LIGASE PRAJA-2 ISOFORM X1"/>
    <property type="match status" value="1"/>
</dbReference>
<feature type="compositionally biased region" description="Polar residues" evidence="5">
    <location>
        <begin position="273"/>
        <end position="287"/>
    </location>
</feature>
<dbReference type="GO" id="GO:0008270">
    <property type="term" value="F:zinc ion binding"/>
    <property type="evidence" value="ECO:0007669"/>
    <property type="project" value="UniProtKB-KW"/>
</dbReference>
<evidence type="ECO:0000256" key="4">
    <source>
        <dbReference type="PROSITE-ProRule" id="PRU00175"/>
    </source>
</evidence>